<dbReference type="PANTHER" id="PTHR30055:SF234">
    <property type="entry name" value="HTH-TYPE TRANSCRIPTIONAL REGULATOR BETI"/>
    <property type="match status" value="1"/>
</dbReference>
<dbReference type="PROSITE" id="PS01081">
    <property type="entry name" value="HTH_TETR_1"/>
    <property type="match status" value="1"/>
</dbReference>
<reference evidence="7" key="1">
    <citation type="submission" date="2016-10" db="EMBL/GenBank/DDBJ databases">
        <authorList>
            <person name="Varghese N."/>
            <person name="Submissions S."/>
        </authorList>
    </citation>
    <scope>NUCLEOTIDE SEQUENCE [LARGE SCALE GENOMIC DNA]</scope>
    <source>
        <strain evidence="7">DSM 43163</strain>
    </source>
</reference>
<protein>
    <submittedName>
        <fullName evidence="6">Regulatory protein, tetR family</fullName>
    </submittedName>
</protein>
<dbReference type="SUPFAM" id="SSF48498">
    <property type="entry name" value="Tetracyclin repressor-like, C-terminal domain"/>
    <property type="match status" value="1"/>
</dbReference>
<dbReference type="InterPro" id="IPR049445">
    <property type="entry name" value="TetR_SbtR-like_C"/>
</dbReference>
<dbReference type="InterPro" id="IPR036271">
    <property type="entry name" value="Tet_transcr_reg_TetR-rel_C_sf"/>
</dbReference>
<evidence type="ECO:0000256" key="1">
    <source>
        <dbReference type="ARBA" id="ARBA00023015"/>
    </source>
</evidence>
<gene>
    <name evidence="6" type="ORF">SAMN04489712_1153</name>
</gene>
<feature type="domain" description="HTH tetR-type" evidence="5">
    <location>
        <begin position="7"/>
        <end position="66"/>
    </location>
</feature>
<dbReference type="EMBL" id="FNVO01000015">
    <property type="protein sequence ID" value="SEG82280.1"/>
    <property type="molecule type" value="Genomic_DNA"/>
</dbReference>
<keyword evidence="3" id="KW-0804">Transcription</keyword>
<evidence type="ECO:0000256" key="4">
    <source>
        <dbReference type="PROSITE-ProRule" id="PRU00335"/>
    </source>
</evidence>
<evidence type="ECO:0000313" key="6">
    <source>
        <dbReference type="EMBL" id="SEG82280.1"/>
    </source>
</evidence>
<dbReference type="AlphaFoldDB" id="A0A1H6DAL0"/>
<keyword evidence="2 4" id="KW-0238">DNA-binding</keyword>
<evidence type="ECO:0000313" key="7">
    <source>
        <dbReference type="Proteomes" id="UP000236723"/>
    </source>
</evidence>
<dbReference type="SUPFAM" id="SSF46689">
    <property type="entry name" value="Homeodomain-like"/>
    <property type="match status" value="1"/>
</dbReference>
<dbReference type="GO" id="GO:0003700">
    <property type="term" value="F:DNA-binding transcription factor activity"/>
    <property type="evidence" value="ECO:0007669"/>
    <property type="project" value="TreeGrafter"/>
</dbReference>
<dbReference type="RefSeq" id="WP_200827511.1">
    <property type="nucleotide sequence ID" value="NZ_FNVO01000015.1"/>
</dbReference>
<proteinExistence type="predicted"/>
<dbReference type="GO" id="GO:0000976">
    <property type="term" value="F:transcription cis-regulatory region binding"/>
    <property type="evidence" value="ECO:0007669"/>
    <property type="project" value="TreeGrafter"/>
</dbReference>
<organism evidence="6 7">
    <name type="scientific">Thermomonospora echinospora</name>
    <dbReference type="NCBI Taxonomy" id="1992"/>
    <lineage>
        <taxon>Bacteria</taxon>
        <taxon>Bacillati</taxon>
        <taxon>Actinomycetota</taxon>
        <taxon>Actinomycetes</taxon>
        <taxon>Streptosporangiales</taxon>
        <taxon>Thermomonosporaceae</taxon>
        <taxon>Thermomonospora</taxon>
    </lineage>
</organism>
<sequence>MPRADATRNRSLLIDAASAELSEHGLDVSIARIAARAGVAKGTVFNHFSSKEELVSAIFCEQLDALAATGESLLEHTDPRSALLQFMSAGAELQANDRAFCEAATAASRAHPAIRAASDRLAQVAEALTARARQAGVVRADVTGHDIVLLLNAPTRIAAPLAAVRSDLWQRYLRMIFDGLRPEAAHELPVAAPTNEDFTTAATR</sequence>
<keyword evidence="7" id="KW-1185">Reference proteome</keyword>
<dbReference type="InterPro" id="IPR009057">
    <property type="entry name" value="Homeodomain-like_sf"/>
</dbReference>
<dbReference type="Pfam" id="PF00440">
    <property type="entry name" value="TetR_N"/>
    <property type="match status" value="1"/>
</dbReference>
<accession>A0A1H6DAL0</accession>
<name>A0A1H6DAL0_9ACTN</name>
<dbReference type="PANTHER" id="PTHR30055">
    <property type="entry name" value="HTH-TYPE TRANSCRIPTIONAL REGULATOR RUTR"/>
    <property type="match status" value="1"/>
</dbReference>
<dbReference type="InterPro" id="IPR050109">
    <property type="entry name" value="HTH-type_TetR-like_transc_reg"/>
</dbReference>
<keyword evidence="1" id="KW-0805">Transcription regulation</keyword>
<dbReference type="InterPro" id="IPR023772">
    <property type="entry name" value="DNA-bd_HTH_TetR-type_CS"/>
</dbReference>
<evidence type="ECO:0000256" key="2">
    <source>
        <dbReference type="ARBA" id="ARBA00023125"/>
    </source>
</evidence>
<dbReference type="InterPro" id="IPR001647">
    <property type="entry name" value="HTH_TetR"/>
</dbReference>
<dbReference type="Gene3D" id="1.10.357.10">
    <property type="entry name" value="Tetracycline Repressor, domain 2"/>
    <property type="match status" value="1"/>
</dbReference>
<evidence type="ECO:0000259" key="5">
    <source>
        <dbReference type="PROSITE" id="PS50977"/>
    </source>
</evidence>
<evidence type="ECO:0000256" key="3">
    <source>
        <dbReference type="ARBA" id="ARBA00023163"/>
    </source>
</evidence>
<dbReference type="PROSITE" id="PS50977">
    <property type="entry name" value="HTH_TETR_2"/>
    <property type="match status" value="1"/>
</dbReference>
<dbReference type="Proteomes" id="UP000236723">
    <property type="component" value="Unassembled WGS sequence"/>
</dbReference>
<feature type="DNA-binding region" description="H-T-H motif" evidence="4">
    <location>
        <begin position="29"/>
        <end position="48"/>
    </location>
</feature>
<dbReference type="Pfam" id="PF21597">
    <property type="entry name" value="TetR_C_43"/>
    <property type="match status" value="1"/>
</dbReference>
<dbReference type="PRINTS" id="PR00455">
    <property type="entry name" value="HTHTETR"/>
</dbReference>